<comment type="similarity">
    <text evidence="1">Belongs to the ubiquitin family. SUMO subfamily.</text>
</comment>
<keyword evidence="2" id="KW-1017">Isopeptide bond</keyword>
<dbReference type="Proteomes" id="UP000001074">
    <property type="component" value="Unassembled WGS sequence"/>
</dbReference>
<keyword evidence="3" id="KW-0833">Ubl conjugation pathway</keyword>
<dbReference type="Pfam" id="PF11976">
    <property type="entry name" value="Rad60-SLD"/>
    <property type="match status" value="1"/>
</dbReference>
<reference evidence="6 7" key="1">
    <citation type="journal article" date="2011" name="Nature">
        <title>A high-resolution map of human evolutionary constraint using 29 mammals.</title>
        <authorList>
            <person name="Lindblad-Toh K."/>
            <person name="Garber M."/>
            <person name="Zuk O."/>
            <person name="Lin M.F."/>
            <person name="Parker B.J."/>
            <person name="Washietl S."/>
            <person name="Kheradpour P."/>
            <person name="Ernst J."/>
            <person name="Jordan G."/>
            <person name="Mauceli E."/>
            <person name="Ward L.D."/>
            <person name="Lowe C.B."/>
            <person name="Holloway A.K."/>
            <person name="Clamp M."/>
            <person name="Gnerre S."/>
            <person name="Alfoldi J."/>
            <person name="Beal K."/>
            <person name="Chang J."/>
            <person name="Clawson H."/>
            <person name="Cuff J."/>
            <person name="Di Palma F."/>
            <person name="Fitzgerald S."/>
            <person name="Flicek P."/>
            <person name="Guttman M."/>
            <person name="Hubisz M.J."/>
            <person name="Jaffe D.B."/>
            <person name="Jungreis I."/>
            <person name="Kent W.J."/>
            <person name="Kostka D."/>
            <person name="Lara M."/>
            <person name="Martins A.L."/>
            <person name="Massingham T."/>
            <person name="Moltke I."/>
            <person name="Raney B.J."/>
            <person name="Rasmussen M.D."/>
            <person name="Robinson J."/>
            <person name="Stark A."/>
            <person name="Vilella A.J."/>
            <person name="Wen J."/>
            <person name="Xie X."/>
            <person name="Zody M.C."/>
            <person name="Baldwin J."/>
            <person name="Bloom T."/>
            <person name="Chin C.W."/>
            <person name="Heiman D."/>
            <person name="Nicol R."/>
            <person name="Nusbaum C."/>
            <person name="Young S."/>
            <person name="Wilkinson J."/>
            <person name="Worley K.C."/>
            <person name="Kovar C.L."/>
            <person name="Muzny D.M."/>
            <person name="Gibbs R.A."/>
            <person name="Cree A."/>
            <person name="Dihn H.H."/>
            <person name="Fowler G."/>
            <person name="Jhangiani S."/>
            <person name="Joshi V."/>
            <person name="Lee S."/>
            <person name="Lewis L.R."/>
            <person name="Nazareth L.V."/>
            <person name="Okwuonu G."/>
            <person name="Santibanez J."/>
            <person name="Warren W.C."/>
            <person name="Mardis E.R."/>
            <person name="Weinstock G.M."/>
            <person name="Wilson R.K."/>
            <person name="Delehaunty K."/>
            <person name="Dooling D."/>
            <person name="Fronik C."/>
            <person name="Fulton L."/>
            <person name="Fulton B."/>
            <person name="Graves T."/>
            <person name="Minx P."/>
            <person name="Sodergren E."/>
            <person name="Birney E."/>
            <person name="Margulies E.H."/>
            <person name="Herrero J."/>
            <person name="Green E.D."/>
            <person name="Haussler D."/>
            <person name="Siepel A."/>
            <person name="Goldman N."/>
            <person name="Pollard K.S."/>
            <person name="Pedersen J.S."/>
            <person name="Lander E.S."/>
            <person name="Kellis M."/>
        </authorList>
    </citation>
    <scope>NUCLEOTIDE SEQUENCE [LARGE SCALE GENOMIC DNA]</scope>
</reference>
<accession>L7N1F7</accession>
<reference evidence="6" key="2">
    <citation type="submission" date="2025-08" db="UniProtKB">
        <authorList>
            <consortium name="Ensembl"/>
        </authorList>
    </citation>
    <scope>IDENTIFICATION</scope>
</reference>
<dbReference type="InterPro" id="IPR022617">
    <property type="entry name" value="Rad60/SUMO-like_dom"/>
</dbReference>
<dbReference type="PANTHER" id="PTHR10562">
    <property type="entry name" value="SMALL UBIQUITIN-RELATED MODIFIER"/>
    <property type="match status" value="1"/>
</dbReference>
<dbReference type="InParanoid" id="L7N1F7"/>
<dbReference type="EMBL" id="AAPE02019609">
    <property type="status" value="NOT_ANNOTATED_CDS"/>
    <property type="molecule type" value="Genomic_DNA"/>
</dbReference>
<feature type="region of interest" description="Disordered" evidence="4">
    <location>
        <begin position="71"/>
        <end position="94"/>
    </location>
</feature>
<dbReference type="GeneTree" id="ENSGT00950000182895"/>
<keyword evidence="7" id="KW-1185">Reference proteome</keyword>
<dbReference type="Gene3D" id="3.10.20.90">
    <property type="entry name" value="Phosphatidylinositol 3-kinase Catalytic Subunit, Chain A, domain 1"/>
    <property type="match status" value="1"/>
</dbReference>
<dbReference type="SUPFAM" id="SSF54236">
    <property type="entry name" value="Ubiquitin-like"/>
    <property type="match status" value="1"/>
</dbReference>
<dbReference type="STRING" id="59463.ENSMLUP00000007426"/>
<dbReference type="FunFam" id="3.10.20.90:FF:000482">
    <property type="entry name" value="Small ubiquitin-related modifier 2"/>
    <property type="match status" value="1"/>
</dbReference>
<name>L7N1F7_MYOLU</name>
<reference evidence="6" key="3">
    <citation type="submission" date="2025-09" db="UniProtKB">
        <authorList>
            <consortium name="Ensembl"/>
        </authorList>
    </citation>
    <scope>IDENTIFICATION</scope>
</reference>
<dbReference type="InterPro" id="IPR029071">
    <property type="entry name" value="Ubiquitin-like_domsf"/>
</dbReference>
<organism evidence="6 7">
    <name type="scientific">Myotis lucifugus</name>
    <name type="common">Little brown bat</name>
    <dbReference type="NCBI Taxonomy" id="59463"/>
    <lineage>
        <taxon>Eukaryota</taxon>
        <taxon>Metazoa</taxon>
        <taxon>Chordata</taxon>
        <taxon>Craniata</taxon>
        <taxon>Vertebrata</taxon>
        <taxon>Euteleostomi</taxon>
        <taxon>Mammalia</taxon>
        <taxon>Eutheria</taxon>
        <taxon>Laurasiatheria</taxon>
        <taxon>Chiroptera</taxon>
        <taxon>Yangochiroptera</taxon>
        <taxon>Vespertilionidae</taxon>
        <taxon>Myotis</taxon>
    </lineage>
</organism>
<gene>
    <name evidence="6" type="primary">LOC102428164</name>
</gene>
<evidence type="ECO:0000256" key="1">
    <source>
        <dbReference type="ARBA" id="ARBA00009185"/>
    </source>
</evidence>
<dbReference type="OMA" id="TEYNYHI"/>
<evidence type="ECO:0000256" key="4">
    <source>
        <dbReference type="SAM" id="MobiDB-lite"/>
    </source>
</evidence>
<proteinExistence type="inferred from homology"/>
<dbReference type="AlphaFoldDB" id="L7N1F7"/>
<evidence type="ECO:0000256" key="2">
    <source>
        <dbReference type="ARBA" id="ARBA00022499"/>
    </source>
</evidence>
<evidence type="ECO:0000259" key="5">
    <source>
        <dbReference type="Pfam" id="PF11976"/>
    </source>
</evidence>
<feature type="compositionally biased region" description="Polar residues" evidence="4">
    <location>
        <begin position="84"/>
        <end position="94"/>
    </location>
</feature>
<dbReference type="HOGENOM" id="CLU_148322_2_1_1"/>
<dbReference type="Ensembl" id="ENSMLUT00000008135.2">
    <property type="protein sequence ID" value="ENSMLUP00000007426.2"/>
    <property type="gene ID" value="ENSMLUG00000008149.2"/>
</dbReference>
<feature type="domain" description="Rad60/SUMO-like" evidence="5">
    <location>
        <begin position="18"/>
        <end position="82"/>
    </location>
</feature>
<dbReference type="eggNOG" id="KOG1769">
    <property type="taxonomic scope" value="Eukaryota"/>
</dbReference>
<evidence type="ECO:0000256" key="3">
    <source>
        <dbReference type="ARBA" id="ARBA00022786"/>
    </source>
</evidence>
<sequence length="94" mass="10708">MADEKPKEGVKTEYNYHIHLQVVGQDGSGVQFKIKRRTPLSEGMKAYCERLGLPMRQIRFQSDRQLINETHTSQLDIEDEDTTGVFQQQTGGPA</sequence>
<protein>
    <recommendedName>
        <fullName evidence="5">Rad60/SUMO-like domain-containing protein</fullName>
    </recommendedName>
</protein>
<evidence type="ECO:0000313" key="6">
    <source>
        <dbReference type="Ensembl" id="ENSMLUP00000007426.2"/>
    </source>
</evidence>
<evidence type="ECO:0000313" key="7">
    <source>
        <dbReference type="Proteomes" id="UP000001074"/>
    </source>
</evidence>